<keyword evidence="3" id="KW-1185">Reference proteome</keyword>
<dbReference type="Proteomes" id="UP001499990">
    <property type="component" value="Unassembled WGS sequence"/>
</dbReference>
<evidence type="ECO:0000256" key="1">
    <source>
        <dbReference type="SAM" id="MobiDB-lite"/>
    </source>
</evidence>
<feature type="region of interest" description="Disordered" evidence="1">
    <location>
        <begin position="54"/>
        <end position="89"/>
    </location>
</feature>
<proteinExistence type="predicted"/>
<accession>A0ABP6SFE1</accession>
<dbReference type="EMBL" id="BAAAYL010000001">
    <property type="protein sequence ID" value="GAA3375411.1"/>
    <property type="molecule type" value="Genomic_DNA"/>
</dbReference>
<name>A0ABP6SFE1_9ACTN</name>
<protein>
    <submittedName>
        <fullName evidence="2">Uncharacterized protein</fullName>
    </submittedName>
</protein>
<comment type="caution">
    <text evidence="2">The sequence shown here is derived from an EMBL/GenBank/DDBJ whole genome shotgun (WGS) entry which is preliminary data.</text>
</comment>
<reference evidence="3" key="1">
    <citation type="journal article" date="2019" name="Int. J. Syst. Evol. Microbiol.">
        <title>The Global Catalogue of Microorganisms (GCM) 10K type strain sequencing project: providing services to taxonomists for standard genome sequencing and annotation.</title>
        <authorList>
            <consortium name="The Broad Institute Genomics Platform"/>
            <consortium name="The Broad Institute Genome Sequencing Center for Infectious Disease"/>
            <person name="Wu L."/>
            <person name="Ma J."/>
        </authorList>
    </citation>
    <scope>NUCLEOTIDE SEQUENCE [LARGE SCALE GENOMIC DNA]</scope>
    <source>
        <strain evidence="3">JCM 9651</strain>
    </source>
</reference>
<evidence type="ECO:0000313" key="2">
    <source>
        <dbReference type="EMBL" id="GAA3375411.1"/>
    </source>
</evidence>
<evidence type="ECO:0000313" key="3">
    <source>
        <dbReference type="Proteomes" id="UP001499990"/>
    </source>
</evidence>
<gene>
    <name evidence="2" type="ORF">GCM10020367_43110</name>
</gene>
<organism evidence="2 3">
    <name type="scientific">Streptomyces sannanensis</name>
    <dbReference type="NCBI Taxonomy" id="285536"/>
    <lineage>
        <taxon>Bacteria</taxon>
        <taxon>Bacillati</taxon>
        <taxon>Actinomycetota</taxon>
        <taxon>Actinomycetes</taxon>
        <taxon>Kitasatosporales</taxon>
        <taxon>Streptomycetaceae</taxon>
        <taxon>Streptomyces</taxon>
    </lineage>
</organism>
<sequence>MASARARQRLTGPPQGGFVCPACGQAVETTVHRHKTLGTYVPIWAPGPCRNPKCSEYTGELPEEPATGAGTEEAGGDDAPAADRSESSG</sequence>